<sequence length="106" mass="12242">MQMNWRGEYLMQSCRRCASEKLADLNIVLTEMTAIKTIVRVYHQGICQFATLSGEVTDSGQVNVTWEFEDITSRDLEYARHRGNLREKALNESSTEWAFGISWNTC</sequence>
<keyword evidence="2" id="KW-1185">Reference proteome</keyword>
<dbReference type="Proteomes" id="UP000268093">
    <property type="component" value="Unassembled WGS sequence"/>
</dbReference>
<dbReference type="EMBL" id="RBNI01028690">
    <property type="protein sequence ID" value="RUO95537.1"/>
    <property type="molecule type" value="Genomic_DNA"/>
</dbReference>
<reference evidence="1 2" key="1">
    <citation type="journal article" date="2018" name="New Phytol.">
        <title>Phylogenomics of Endogonaceae and evolution of mycorrhizas within Mucoromycota.</title>
        <authorList>
            <person name="Chang Y."/>
            <person name="Desiro A."/>
            <person name="Na H."/>
            <person name="Sandor L."/>
            <person name="Lipzen A."/>
            <person name="Clum A."/>
            <person name="Barry K."/>
            <person name="Grigoriev I.V."/>
            <person name="Martin F.M."/>
            <person name="Stajich J.E."/>
            <person name="Smith M.E."/>
            <person name="Bonito G."/>
            <person name="Spatafora J.W."/>
        </authorList>
    </citation>
    <scope>NUCLEOTIDE SEQUENCE [LARGE SCALE GENOMIC DNA]</scope>
    <source>
        <strain evidence="1 2">GMNB39</strain>
    </source>
</reference>
<evidence type="ECO:0000313" key="2">
    <source>
        <dbReference type="Proteomes" id="UP000268093"/>
    </source>
</evidence>
<dbReference type="AlphaFoldDB" id="A0A432ZYG3"/>
<evidence type="ECO:0000313" key="1">
    <source>
        <dbReference type="EMBL" id="RUO95537.1"/>
    </source>
</evidence>
<gene>
    <name evidence="1" type="ORF">BC936DRAFT_143809</name>
</gene>
<comment type="caution">
    <text evidence="1">The sequence shown here is derived from an EMBL/GenBank/DDBJ whole genome shotgun (WGS) entry which is preliminary data.</text>
</comment>
<name>A0A432ZYG3_9FUNG</name>
<organism evidence="1 2">
    <name type="scientific">Jimgerdemannia flammicorona</name>
    <dbReference type="NCBI Taxonomy" id="994334"/>
    <lineage>
        <taxon>Eukaryota</taxon>
        <taxon>Fungi</taxon>
        <taxon>Fungi incertae sedis</taxon>
        <taxon>Mucoromycota</taxon>
        <taxon>Mucoromycotina</taxon>
        <taxon>Endogonomycetes</taxon>
        <taxon>Endogonales</taxon>
        <taxon>Endogonaceae</taxon>
        <taxon>Jimgerdemannia</taxon>
    </lineage>
</organism>
<protein>
    <submittedName>
        <fullName evidence="1">Uncharacterized protein</fullName>
    </submittedName>
</protein>
<proteinExistence type="predicted"/>
<accession>A0A432ZYG3</accession>